<dbReference type="PANTHER" id="PTHR42748:SF29">
    <property type="entry name" value="NMRA-LIKE DOMAIN-CONTAINING PROTEIN"/>
    <property type="match status" value="1"/>
</dbReference>
<dbReference type="PANTHER" id="PTHR42748">
    <property type="entry name" value="NITROGEN METABOLITE REPRESSION PROTEIN NMRA FAMILY MEMBER"/>
    <property type="match status" value="1"/>
</dbReference>
<dbReference type="SUPFAM" id="SSF51735">
    <property type="entry name" value="NAD(P)-binding Rossmann-fold domains"/>
    <property type="match status" value="1"/>
</dbReference>
<protein>
    <recommendedName>
        <fullName evidence="4">NmrA-like domain-containing protein</fullName>
    </recommendedName>
</protein>
<accession>A0A8H6A3A1</accession>
<dbReference type="InterPro" id="IPR036291">
    <property type="entry name" value="NAD(P)-bd_dom_sf"/>
</dbReference>
<dbReference type="Gene3D" id="3.40.50.720">
    <property type="entry name" value="NAD(P)-binding Rossmann-like Domain"/>
    <property type="match status" value="2"/>
</dbReference>
<reference evidence="2 3" key="1">
    <citation type="submission" date="2019-04" db="EMBL/GenBank/DDBJ databases">
        <title>Aspergillus burnettii sp. nov., novel species from soil in southeast Queensland.</title>
        <authorList>
            <person name="Gilchrist C.L.M."/>
            <person name="Pitt J.I."/>
            <person name="Lange L."/>
            <person name="Lacey H.J."/>
            <person name="Vuong D."/>
            <person name="Midgley D.J."/>
            <person name="Greenfield P."/>
            <person name="Bradbury M."/>
            <person name="Lacey E."/>
            <person name="Busk P.K."/>
            <person name="Pilgaard B."/>
            <person name="Chooi Y.H."/>
            <person name="Piggott A.M."/>
        </authorList>
    </citation>
    <scope>NUCLEOTIDE SEQUENCE [LARGE SCALE GENOMIC DNA]</scope>
    <source>
        <strain evidence="2 3">FRR 5400</strain>
    </source>
</reference>
<proteinExistence type="predicted"/>
<dbReference type="GO" id="GO:0005634">
    <property type="term" value="C:nucleus"/>
    <property type="evidence" value="ECO:0007669"/>
    <property type="project" value="TreeGrafter"/>
</dbReference>
<comment type="caution">
    <text evidence="2">The sequence shown here is derived from an EMBL/GenBank/DDBJ whole genome shotgun (WGS) entry which is preliminary data.</text>
</comment>
<keyword evidence="3" id="KW-1185">Reference proteome</keyword>
<gene>
    <name evidence="2" type="ORF">ETB97_003286</name>
</gene>
<organism evidence="2 3">
    <name type="scientific">Petromyces alliaceus</name>
    <name type="common">Aspergillus alliaceus</name>
    <dbReference type="NCBI Taxonomy" id="209559"/>
    <lineage>
        <taxon>Eukaryota</taxon>
        <taxon>Fungi</taxon>
        <taxon>Dikarya</taxon>
        <taxon>Ascomycota</taxon>
        <taxon>Pezizomycotina</taxon>
        <taxon>Eurotiomycetes</taxon>
        <taxon>Eurotiomycetidae</taxon>
        <taxon>Eurotiales</taxon>
        <taxon>Aspergillaceae</taxon>
        <taxon>Aspergillus</taxon>
        <taxon>Aspergillus subgen. Circumdati</taxon>
    </lineage>
</organism>
<dbReference type="EMBL" id="SPNV01000178">
    <property type="protein sequence ID" value="KAF5859100.1"/>
    <property type="molecule type" value="Genomic_DNA"/>
</dbReference>
<evidence type="ECO:0000313" key="2">
    <source>
        <dbReference type="EMBL" id="KAF5859100.1"/>
    </source>
</evidence>
<evidence type="ECO:0000256" key="1">
    <source>
        <dbReference type="ARBA" id="ARBA00022857"/>
    </source>
</evidence>
<evidence type="ECO:0000313" key="3">
    <source>
        <dbReference type="Proteomes" id="UP000541154"/>
    </source>
</evidence>
<dbReference type="Proteomes" id="UP000541154">
    <property type="component" value="Unassembled WGS sequence"/>
</dbReference>
<name>A0A8H6A3A1_PETAA</name>
<sequence>MKTITIVGATGNQGLSVAETFLSLPDWHQTSDLSDVSSLRPAFANANVIFANTDFWGSYRASGSSDEAYAVEVQHGRNAAIAATGMPELAKKTSYIILGPYATNPLLMPRWDPSARNYRFTVPLKKGQRIPIIGARESTGAFVRALVDEAPQTRLLAYDSESSIEEIAEVWSRATGHKADLVEMDLEEMHEKLGIPWEVLDAFGYIAEYGYAAGIEGVISPSQLKIPVQTDSFEEWLKKRDWKDVASRGEGEWDGVVGAPRA</sequence>
<dbReference type="InterPro" id="IPR051164">
    <property type="entry name" value="NmrA-like_oxidored"/>
</dbReference>
<keyword evidence="1" id="KW-0521">NADP</keyword>
<dbReference type="AlphaFoldDB" id="A0A8H6A3A1"/>
<evidence type="ECO:0008006" key="4">
    <source>
        <dbReference type="Google" id="ProtNLM"/>
    </source>
</evidence>